<organism evidence="2 3">
    <name type="scientific">Paenibacillus filicis</name>
    <dbReference type="NCBI Taxonomy" id="669464"/>
    <lineage>
        <taxon>Bacteria</taxon>
        <taxon>Bacillati</taxon>
        <taxon>Bacillota</taxon>
        <taxon>Bacilli</taxon>
        <taxon>Bacillales</taxon>
        <taxon>Paenibacillaceae</taxon>
        <taxon>Paenibacillus</taxon>
    </lineage>
</organism>
<keyword evidence="1" id="KW-0472">Membrane</keyword>
<keyword evidence="1" id="KW-1133">Transmembrane helix</keyword>
<evidence type="ECO:0000313" key="2">
    <source>
        <dbReference type="EMBL" id="MEK8130776.1"/>
    </source>
</evidence>
<comment type="caution">
    <text evidence="2">The sequence shown here is derived from an EMBL/GenBank/DDBJ whole genome shotgun (WGS) entry which is preliminary data.</text>
</comment>
<proteinExistence type="predicted"/>
<dbReference type="RefSeq" id="WP_341417910.1">
    <property type="nucleotide sequence ID" value="NZ_JBBPCC010000016.1"/>
</dbReference>
<sequence length="279" mass="31269">MKKYTLAWMTLLVVAVWVGNYAYYDRHKLAEPVFLDHFYDVTASSGSFLDLYYVTHRDEPRELIMVQPSEDIRWPVQGVSTFGDYGPYRVNKATVQLGRSGDPLPPEAYHVFTELKGWFKQGGGMNGSVGRIILRPPTVQDSLLSGLMSRGSSNGEYEYVMQAKEDLRILTVSHTLEQQLRERLVFSVHKTMSEELGVPMELKQGESVTVEQSFGMEKEAGQEVRMNPVLGELKLELHAVGRPDSWQSWSISGGLGPWPDRKGIKALIERKGGGISDGG</sequence>
<gene>
    <name evidence="2" type="ORF">WMW72_22985</name>
</gene>
<keyword evidence="3" id="KW-1185">Reference proteome</keyword>
<dbReference type="Proteomes" id="UP001469365">
    <property type="component" value="Unassembled WGS sequence"/>
</dbReference>
<reference evidence="2 3" key="1">
    <citation type="submission" date="2024-04" db="EMBL/GenBank/DDBJ databases">
        <title>draft genome sequnece of Paenibacillus filicis.</title>
        <authorList>
            <person name="Kim D.-U."/>
        </authorList>
    </citation>
    <scope>NUCLEOTIDE SEQUENCE [LARGE SCALE GENOMIC DNA]</scope>
    <source>
        <strain evidence="2 3">KACC14197</strain>
    </source>
</reference>
<protein>
    <submittedName>
        <fullName evidence="2">Uncharacterized protein</fullName>
    </submittedName>
</protein>
<name>A0ABU9DPI4_9BACL</name>
<keyword evidence="1" id="KW-0812">Transmembrane</keyword>
<accession>A0ABU9DPI4</accession>
<dbReference type="EMBL" id="JBBPCC010000016">
    <property type="protein sequence ID" value="MEK8130776.1"/>
    <property type="molecule type" value="Genomic_DNA"/>
</dbReference>
<feature type="transmembrane region" description="Helical" evidence="1">
    <location>
        <begin position="6"/>
        <end position="24"/>
    </location>
</feature>
<evidence type="ECO:0000313" key="3">
    <source>
        <dbReference type="Proteomes" id="UP001469365"/>
    </source>
</evidence>
<evidence type="ECO:0000256" key="1">
    <source>
        <dbReference type="SAM" id="Phobius"/>
    </source>
</evidence>